<protein>
    <submittedName>
        <fullName evidence="4">Hypothetical membrane protein</fullName>
    </submittedName>
</protein>
<feature type="transmembrane region" description="Helical" evidence="2">
    <location>
        <begin position="84"/>
        <end position="111"/>
    </location>
</feature>
<dbReference type="HOGENOM" id="CLU_749618_0_0_9"/>
<dbReference type="KEGG" id="lsa:LCA_1310"/>
<evidence type="ECO:0000313" key="4">
    <source>
        <dbReference type="EMBL" id="CAI55614.1"/>
    </source>
</evidence>
<feature type="region of interest" description="Disordered" evidence="1">
    <location>
        <begin position="151"/>
        <end position="172"/>
    </location>
</feature>
<dbReference type="OrthoDB" id="2293175at2"/>
<proteinExistence type="predicted"/>
<feature type="transmembrane region" description="Helical" evidence="2">
    <location>
        <begin position="291"/>
        <end position="312"/>
    </location>
</feature>
<evidence type="ECO:0000256" key="1">
    <source>
        <dbReference type="SAM" id="MobiDB-lite"/>
    </source>
</evidence>
<keyword evidence="2" id="KW-0472">Membrane</keyword>
<dbReference type="Pfam" id="PF13240">
    <property type="entry name" value="Zn_Ribbon_1"/>
    <property type="match status" value="1"/>
</dbReference>
<dbReference type="AlphaFoldDB" id="Q38W19"/>
<feature type="domain" description="Zinc-ribbon" evidence="3">
    <location>
        <begin position="8"/>
        <end position="30"/>
    </location>
</feature>
<dbReference type="EMBL" id="CR936503">
    <property type="protein sequence ID" value="CAI55614.1"/>
    <property type="molecule type" value="Genomic_DNA"/>
</dbReference>
<organism evidence="4 5">
    <name type="scientific">Latilactobacillus sakei subsp. sakei (strain 23K)</name>
    <name type="common">Lactobacillus sakei subsp. sakei</name>
    <dbReference type="NCBI Taxonomy" id="314315"/>
    <lineage>
        <taxon>Bacteria</taxon>
        <taxon>Bacillati</taxon>
        <taxon>Bacillota</taxon>
        <taxon>Bacilli</taxon>
        <taxon>Lactobacillales</taxon>
        <taxon>Lactobacillaceae</taxon>
        <taxon>Latilactobacillus</taxon>
    </lineage>
</organism>
<dbReference type="RefSeq" id="WP_011375005.1">
    <property type="nucleotide sequence ID" value="NC_007576.1"/>
</dbReference>
<dbReference type="InterPro" id="IPR026870">
    <property type="entry name" value="Zinc_ribbon_dom"/>
</dbReference>
<keyword evidence="5" id="KW-1185">Reference proteome</keyword>
<name>Q38W19_LATSS</name>
<evidence type="ECO:0000259" key="3">
    <source>
        <dbReference type="Pfam" id="PF13240"/>
    </source>
</evidence>
<keyword evidence="2" id="KW-1133">Transmembrane helix</keyword>
<reference evidence="5" key="1">
    <citation type="journal article" date="2005" name="Nat. Biotechnol.">
        <title>The complete genome sequence of the meat-borne lactic acid bacterium Lactobacillus sakei 23K.</title>
        <authorList>
            <person name="Chaillou S."/>
            <person name="Champomier-Verges M.-C."/>
            <person name="Cornet M."/>
            <person name="Crutz-Le Coq A.-M."/>
            <person name="Dudez A.-M."/>
            <person name="Martin V."/>
            <person name="Beaufils S."/>
            <person name="Darbon-Rongere E."/>
            <person name="Bossy R."/>
            <person name="Loux V."/>
            <person name="Zagorec M."/>
        </authorList>
    </citation>
    <scope>NUCLEOTIDE SEQUENCE [LARGE SCALE GENOMIC DNA]</scope>
    <source>
        <strain evidence="5">23K</strain>
    </source>
</reference>
<evidence type="ECO:0000256" key="2">
    <source>
        <dbReference type="SAM" id="Phobius"/>
    </source>
</evidence>
<accession>Q38W19</accession>
<evidence type="ECO:0000313" key="5">
    <source>
        <dbReference type="Proteomes" id="UP000002707"/>
    </source>
</evidence>
<feature type="transmembrane region" description="Helical" evidence="2">
    <location>
        <begin position="206"/>
        <end position="225"/>
    </location>
</feature>
<feature type="transmembrane region" description="Helical" evidence="2">
    <location>
        <begin position="263"/>
        <end position="284"/>
    </location>
</feature>
<gene>
    <name evidence="4" type="ordered locus">LCA_1310</name>
</gene>
<dbReference type="Proteomes" id="UP000002707">
    <property type="component" value="Chromosome"/>
</dbReference>
<sequence length="363" mass="38802">METHQVKFCQHCGRKLEKVQKFCPGCGQRLAEDNAQQQVPQQEALQQPAPKADNLLTQLAPNESRIAGLKSFIINNFEIVHLGYFLVFLMGLASAKWGFILLIVLIGAMYLRSTLVGDDQVVAFNQQADTAPVEAVVQKTVAGQSSAAVVSDPVPAQTPPAESVTETTNPQPVAEKVTIQREPEPTIVHNQEPVRTSANNWGVTEALVIVTVILSLMGVLMGGFIKISNSSLFDLLSQASQVAGYADTARAFLGDSSSNSAGAIQGVSYALIGIPIISLIMTFINTKVAHLIGFVAALAEVAFFGYCVSRVMDTADQMGVTGQFAGQVADAASHQVGFPFYALLVGSVGLVIITFIKLLKPRR</sequence>
<feature type="transmembrane region" description="Helical" evidence="2">
    <location>
        <begin position="338"/>
        <end position="359"/>
    </location>
</feature>
<keyword evidence="2" id="KW-0812">Transmembrane</keyword>